<keyword evidence="8 10" id="KW-0131">Cell cycle</keyword>
<dbReference type="SUPFAM" id="SSF53756">
    <property type="entry name" value="UDP-Glycosyltransferase/glycogen phosphorylase"/>
    <property type="match status" value="1"/>
</dbReference>
<evidence type="ECO:0000256" key="10">
    <source>
        <dbReference type="HAMAP-Rule" id="MF_00033"/>
    </source>
</evidence>
<dbReference type="Pfam" id="PF04101">
    <property type="entry name" value="Glyco_tran_28_C"/>
    <property type="match status" value="1"/>
</dbReference>
<dbReference type="InterPro" id="IPR004276">
    <property type="entry name" value="GlycoTrans_28_N"/>
</dbReference>
<dbReference type="Pfam" id="PF03033">
    <property type="entry name" value="Glyco_transf_28"/>
    <property type="match status" value="1"/>
</dbReference>
<dbReference type="GO" id="GO:0005886">
    <property type="term" value="C:plasma membrane"/>
    <property type="evidence" value="ECO:0007669"/>
    <property type="project" value="UniProtKB-SubCell"/>
</dbReference>
<dbReference type="GO" id="GO:0005975">
    <property type="term" value="P:carbohydrate metabolic process"/>
    <property type="evidence" value="ECO:0007669"/>
    <property type="project" value="InterPro"/>
</dbReference>
<name>A0AAW8TW32_9ENTE</name>
<keyword evidence="5 10" id="KW-0133">Cell shape</keyword>
<keyword evidence="1 10" id="KW-1003">Cell membrane</keyword>
<dbReference type="GO" id="GO:0051301">
    <property type="term" value="P:cell division"/>
    <property type="evidence" value="ECO:0007669"/>
    <property type="project" value="UniProtKB-KW"/>
</dbReference>
<comment type="caution">
    <text evidence="13">The sequence shown here is derived from an EMBL/GenBank/DDBJ whole genome shotgun (WGS) entry which is preliminary data.</text>
</comment>
<evidence type="ECO:0000256" key="3">
    <source>
        <dbReference type="ARBA" id="ARBA00022676"/>
    </source>
</evidence>
<dbReference type="PANTHER" id="PTHR21015">
    <property type="entry name" value="UDP-N-ACETYLGLUCOSAMINE--N-ACETYLMURAMYL-(PENTAPEPTIDE) PYROPHOSPHORYL-UNDECAPRENOL N-ACETYLGLUCOSAMINE TRANSFERASE 1"/>
    <property type="match status" value="1"/>
</dbReference>
<dbReference type="PANTHER" id="PTHR21015:SF22">
    <property type="entry name" value="GLYCOSYLTRANSFERASE"/>
    <property type="match status" value="1"/>
</dbReference>
<keyword evidence="2 10" id="KW-0132">Cell division</keyword>
<dbReference type="AlphaFoldDB" id="A0AAW8TW32"/>
<feature type="binding site" evidence="10">
    <location>
        <begin position="10"/>
        <end position="12"/>
    </location>
    <ligand>
        <name>UDP-N-acetyl-alpha-D-glucosamine</name>
        <dbReference type="ChEBI" id="CHEBI:57705"/>
    </ligand>
</feature>
<dbReference type="EMBL" id="JARQBJ010000001">
    <property type="protein sequence ID" value="MDT2809239.1"/>
    <property type="molecule type" value="Genomic_DNA"/>
</dbReference>
<keyword evidence="3 10" id="KW-0328">Glycosyltransferase</keyword>
<evidence type="ECO:0000313" key="14">
    <source>
        <dbReference type="Proteomes" id="UP001256711"/>
    </source>
</evidence>
<dbReference type="HAMAP" id="MF_00033">
    <property type="entry name" value="MurG"/>
    <property type="match status" value="1"/>
</dbReference>
<evidence type="ECO:0000256" key="7">
    <source>
        <dbReference type="ARBA" id="ARBA00023136"/>
    </source>
</evidence>
<evidence type="ECO:0000259" key="12">
    <source>
        <dbReference type="Pfam" id="PF04101"/>
    </source>
</evidence>
<keyword evidence="7 10" id="KW-0472">Membrane</keyword>
<dbReference type="InterPro" id="IPR007235">
    <property type="entry name" value="Glyco_trans_28_C"/>
</dbReference>
<evidence type="ECO:0000256" key="8">
    <source>
        <dbReference type="ARBA" id="ARBA00023306"/>
    </source>
</evidence>
<comment type="similarity">
    <text evidence="10">Belongs to the glycosyltransferase 28 family. MurG subfamily.</text>
</comment>
<dbReference type="EC" id="2.4.1.227" evidence="10"/>
<sequence length="368" mass="40092">MKILVTGGGTGGHIYPALAYVDYVKQIDPTAEFMYVGAKRGLENKILPPTGIPFKTLEIQGFKRSLNLAATKDNLKTVQLFLKSIQEAKAIVKEFAPDVVIGTGGYASGAVVYAAAKLKIPTIIHEQNSVPGVTNKFLSRFVNKIAVAFPDAAGHFPKEKTALVGNPRATSVVTVTPSEILRDYQLDPQKPTVLIFGGSQGAYRLNQAMLEAFPLFHGKDYQVLYASGDRYYAEIKEQKIDWNQLPNVSVQPYIDKMAEVMINCQLLIGRAGATSIAEFTALGLPAILIPSPHVTNDQQTKNAQSLVKAGAVKMLTDAELNGKLLVDTIDEIMQDDLLRKQMAQASKKEGIPDASQRLHALVNELTKK</sequence>
<feature type="binding site" evidence="10">
    <location>
        <position position="299"/>
    </location>
    <ligand>
        <name>UDP-N-acetyl-alpha-D-glucosamine</name>
        <dbReference type="ChEBI" id="CHEBI:57705"/>
    </ligand>
</feature>
<keyword evidence="6 10" id="KW-0573">Peptidoglycan synthesis</keyword>
<gene>
    <name evidence="10 13" type="primary">murG</name>
    <name evidence="13" type="ORF">P7H43_01865</name>
</gene>
<dbReference type="NCBIfam" id="TIGR01133">
    <property type="entry name" value="murG"/>
    <property type="match status" value="1"/>
</dbReference>
<evidence type="ECO:0000256" key="5">
    <source>
        <dbReference type="ARBA" id="ARBA00022960"/>
    </source>
</evidence>
<dbReference type="RefSeq" id="WP_311834940.1">
    <property type="nucleotide sequence ID" value="NZ_JARQBJ010000001.1"/>
</dbReference>
<dbReference type="Proteomes" id="UP001256711">
    <property type="component" value="Unassembled WGS sequence"/>
</dbReference>
<feature type="binding site" evidence="10">
    <location>
        <position position="254"/>
    </location>
    <ligand>
        <name>UDP-N-acetyl-alpha-D-glucosamine</name>
        <dbReference type="ChEBI" id="CHEBI:57705"/>
    </ligand>
</feature>
<comment type="subcellular location">
    <subcellularLocation>
        <location evidence="10">Cell membrane</location>
        <topology evidence="10">Peripheral membrane protein</topology>
        <orientation evidence="10">Cytoplasmic side</orientation>
    </subcellularLocation>
</comment>
<feature type="domain" description="Glycosyltransferase family 28 N-terminal" evidence="11">
    <location>
        <begin position="3"/>
        <end position="146"/>
    </location>
</feature>
<organism evidence="13 14">
    <name type="scientific">Enterococcus asini</name>
    <dbReference type="NCBI Taxonomy" id="57732"/>
    <lineage>
        <taxon>Bacteria</taxon>
        <taxon>Bacillati</taxon>
        <taxon>Bacillota</taxon>
        <taxon>Bacilli</taxon>
        <taxon>Lactobacillales</taxon>
        <taxon>Enterococcaceae</taxon>
        <taxon>Enterococcus</taxon>
    </lineage>
</organism>
<evidence type="ECO:0000256" key="2">
    <source>
        <dbReference type="ARBA" id="ARBA00022618"/>
    </source>
</evidence>
<dbReference type="CDD" id="cd03785">
    <property type="entry name" value="GT28_MurG"/>
    <property type="match status" value="1"/>
</dbReference>
<comment type="pathway">
    <text evidence="10">Cell wall biogenesis; peptidoglycan biosynthesis.</text>
</comment>
<reference evidence="13" key="1">
    <citation type="submission" date="2023-03" db="EMBL/GenBank/DDBJ databases">
        <authorList>
            <person name="Shen W."/>
            <person name="Cai J."/>
        </authorList>
    </citation>
    <scope>NUCLEOTIDE SEQUENCE</scope>
    <source>
        <strain evidence="13">B226-2</strain>
    </source>
</reference>
<feature type="domain" description="Glycosyl transferase family 28 C-terminal" evidence="12">
    <location>
        <begin position="192"/>
        <end position="358"/>
    </location>
</feature>
<dbReference type="GO" id="GO:0009252">
    <property type="term" value="P:peptidoglycan biosynthetic process"/>
    <property type="evidence" value="ECO:0007669"/>
    <property type="project" value="UniProtKB-UniRule"/>
</dbReference>
<evidence type="ECO:0000256" key="4">
    <source>
        <dbReference type="ARBA" id="ARBA00022679"/>
    </source>
</evidence>
<evidence type="ECO:0000313" key="13">
    <source>
        <dbReference type="EMBL" id="MDT2809239.1"/>
    </source>
</evidence>
<evidence type="ECO:0000256" key="1">
    <source>
        <dbReference type="ARBA" id="ARBA00022475"/>
    </source>
</evidence>
<protein>
    <recommendedName>
        <fullName evidence="10">UDP-N-acetylglucosamine--N-acetylmuramyl-(pentapeptide) pyrophosphoryl-undecaprenol N-acetylglucosamine transferase</fullName>
        <ecNumber evidence="10">2.4.1.227</ecNumber>
    </recommendedName>
    <alternativeName>
        <fullName evidence="10">Undecaprenyl-PP-MurNAc-pentapeptide-UDPGlcNAc GlcNAc transferase</fullName>
    </alternativeName>
</protein>
<evidence type="ECO:0000259" key="11">
    <source>
        <dbReference type="Pfam" id="PF03033"/>
    </source>
</evidence>
<accession>A0AAW8TW32</accession>
<keyword evidence="9 10" id="KW-0961">Cell wall biogenesis/degradation</keyword>
<keyword evidence="4 10" id="KW-0808">Transferase</keyword>
<dbReference type="GO" id="GO:0008360">
    <property type="term" value="P:regulation of cell shape"/>
    <property type="evidence" value="ECO:0007669"/>
    <property type="project" value="UniProtKB-KW"/>
</dbReference>
<comment type="caution">
    <text evidence="10">Lacks conserved residue(s) required for the propagation of feature annotation.</text>
</comment>
<dbReference type="InterPro" id="IPR006009">
    <property type="entry name" value="GlcNAc_MurG"/>
</dbReference>
<comment type="catalytic activity">
    <reaction evidence="10">
        <text>Mur2Ac(oyl-L-Ala-gamma-D-Glu-L-Lys-D-Ala-D-Ala)-di-trans,octa-cis-undecaprenyl diphosphate + UDP-N-acetyl-alpha-D-glucosamine = beta-D-GlcNAc-(1-&gt;4)-Mur2Ac(oyl-L-Ala-gamma-D-Glu-L-Lys-D-Ala-D-Ala)-di-trans,octa-cis-undecaprenyl diphosphate + UDP + H(+)</text>
        <dbReference type="Rhea" id="RHEA:23192"/>
        <dbReference type="ChEBI" id="CHEBI:15378"/>
        <dbReference type="ChEBI" id="CHEBI:57705"/>
        <dbReference type="ChEBI" id="CHEBI:58223"/>
        <dbReference type="ChEBI" id="CHEBI:60032"/>
        <dbReference type="ChEBI" id="CHEBI:60033"/>
        <dbReference type="EC" id="2.4.1.227"/>
    </reaction>
</comment>
<evidence type="ECO:0000256" key="9">
    <source>
        <dbReference type="ARBA" id="ARBA00023316"/>
    </source>
</evidence>
<dbReference type="GO" id="GO:0050511">
    <property type="term" value="F:undecaprenyldiphospho-muramoylpentapeptide beta-N-acetylglucosaminyltransferase activity"/>
    <property type="evidence" value="ECO:0007669"/>
    <property type="project" value="UniProtKB-UniRule"/>
</dbReference>
<comment type="function">
    <text evidence="10">Cell wall formation. Catalyzes the transfer of a GlcNAc subunit on undecaprenyl-pyrophosphoryl-MurNAc-pentapeptide (lipid intermediate I) to form undecaprenyl-pyrophosphoryl-MurNAc-(pentapeptide)GlcNAc (lipid intermediate II).</text>
</comment>
<dbReference type="Gene3D" id="3.40.50.2000">
    <property type="entry name" value="Glycogen Phosphorylase B"/>
    <property type="match status" value="2"/>
</dbReference>
<feature type="binding site" evidence="10">
    <location>
        <position position="128"/>
    </location>
    <ligand>
        <name>UDP-N-acetyl-alpha-D-glucosamine</name>
        <dbReference type="ChEBI" id="CHEBI:57705"/>
    </ligand>
</feature>
<dbReference type="GO" id="GO:0071555">
    <property type="term" value="P:cell wall organization"/>
    <property type="evidence" value="ECO:0007669"/>
    <property type="project" value="UniProtKB-KW"/>
</dbReference>
<evidence type="ECO:0000256" key="6">
    <source>
        <dbReference type="ARBA" id="ARBA00022984"/>
    </source>
</evidence>
<feature type="binding site" evidence="10">
    <location>
        <position position="199"/>
    </location>
    <ligand>
        <name>UDP-N-acetyl-alpha-D-glucosamine</name>
        <dbReference type="ChEBI" id="CHEBI:57705"/>
    </ligand>
</feature>
<proteinExistence type="inferred from homology"/>